<protein>
    <recommendedName>
        <fullName evidence="5">Integral membrane protein</fullName>
    </recommendedName>
</protein>
<evidence type="ECO:0008006" key="5">
    <source>
        <dbReference type="Google" id="ProtNLM"/>
    </source>
</evidence>
<dbReference type="EMBL" id="JASCIR010000007">
    <property type="protein sequence ID" value="MDI3386786.1"/>
    <property type="molecule type" value="Genomic_DNA"/>
</dbReference>
<feature type="transmembrane region" description="Helical" evidence="2">
    <location>
        <begin position="585"/>
        <end position="602"/>
    </location>
</feature>
<feature type="transmembrane region" description="Helical" evidence="2">
    <location>
        <begin position="507"/>
        <end position="528"/>
    </location>
</feature>
<feature type="transmembrane region" description="Helical" evidence="2">
    <location>
        <begin position="609"/>
        <end position="628"/>
    </location>
</feature>
<evidence type="ECO:0000256" key="1">
    <source>
        <dbReference type="SAM" id="MobiDB-lite"/>
    </source>
</evidence>
<feature type="transmembrane region" description="Helical" evidence="2">
    <location>
        <begin position="264"/>
        <end position="283"/>
    </location>
</feature>
<dbReference type="NCBIfam" id="NF047321">
    <property type="entry name" value="SCO7613_CTERM"/>
    <property type="match status" value="1"/>
</dbReference>
<evidence type="ECO:0000256" key="2">
    <source>
        <dbReference type="SAM" id="Phobius"/>
    </source>
</evidence>
<feature type="transmembrane region" description="Helical" evidence="2">
    <location>
        <begin position="343"/>
        <end position="359"/>
    </location>
</feature>
<feature type="transmembrane region" description="Helical" evidence="2">
    <location>
        <begin position="123"/>
        <end position="143"/>
    </location>
</feature>
<feature type="transmembrane region" description="Helical" evidence="2">
    <location>
        <begin position="559"/>
        <end position="579"/>
    </location>
</feature>
<reference evidence="3 4" key="1">
    <citation type="submission" date="2023-05" db="EMBL/GenBank/DDBJ databases">
        <title>Draft genome sequence of Streptomyces sp. B-S-A8 isolated from a cave soil in Thailand.</title>
        <authorList>
            <person name="Chamroensaksri N."/>
            <person name="Muangham S."/>
        </authorList>
    </citation>
    <scope>NUCLEOTIDE SEQUENCE [LARGE SCALE GENOMIC DNA]</scope>
    <source>
        <strain evidence="3 4">B-S-A8</strain>
    </source>
</reference>
<feature type="transmembrane region" description="Helical" evidence="2">
    <location>
        <begin position="233"/>
        <end position="252"/>
    </location>
</feature>
<feature type="transmembrane region" description="Helical" evidence="2">
    <location>
        <begin position="315"/>
        <end position="337"/>
    </location>
</feature>
<feature type="transmembrane region" description="Helical" evidence="2">
    <location>
        <begin position="789"/>
        <end position="806"/>
    </location>
</feature>
<keyword evidence="2" id="KW-1133">Transmembrane helix</keyword>
<comment type="caution">
    <text evidence="3">The sequence shown here is derived from an EMBL/GenBank/DDBJ whole genome shotgun (WGS) entry which is preliminary data.</text>
</comment>
<feature type="transmembrane region" description="Helical" evidence="2">
    <location>
        <begin position="289"/>
        <end position="308"/>
    </location>
</feature>
<proteinExistence type="predicted"/>
<feature type="transmembrane region" description="Helical" evidence="2">
    <location>
        <begin position="658"/>
        <end position="676"/>
    </location>
</feature>
<gene>
    <name evidence="3" type="ORF">QIS99_11300</name>
</gene>
<dbReference type="Proteomes" id="UP001224661">
    <property type="component" value="Unassembled WGS sequence"/>
</dbReference>
<feature type="transmembrane region" description="Helical" evidence="2">
    <location>
        <begin position="421"/>
        <end position="438"/>
    </location>
</feature>
<feature type="transmembrane region" description="Helical" evidence="2">
    <location>
        <begin position="182"/>
        <end position="202"/>
    </location>
</feature>
<feature type="transmembrane region" description="Helical" evidence="2">
    <location>
        <begin position="478"/>
        <end position="500"/>
    </location>
</feature>
<feature type="region of interest" description="Disordered" evidence="1">
    <location>
        <begin position="43"/>
        <end position="88"/>
    </location>
</feature>
<keyword evidence="2" id="KW-0472">Membrane</keyword>
<feature type="transmembrane region" description="Helical" evidence="2">
    <location>
        <begin position="371"/>
        <end position="401"/>
    </location>
</feature>
<feature type="transmembrane region" description="Helical" evidence="2">
    <location>
        <begin position="634"/>
        <end position="651"/>
    </location>
</feature>
<name>A0ABT6RSY6_9ACTN</name>
<feature type="transmembrane region" description="Helical" evidence="2">
    <location>
        <begin position="711"/>
        <end position="729"/>
    </location>
</feature>
<organism evidence="3 4">
    <name type="scientific">Streptomyces solicavernae</name>
    <dbReference type="NCBI Taxonomy" id="3043614"/>
    <lineage>
        <taxon>Bacteria</taxon>
        <taxon>Bacillati</taxon>
        <taxon>Actinomycetota</taxon>
        <taxon>Actinomycetes</taxon>
        <taxon>Kitasatosporales</taxon>
        <taxon>Streptomycetaceae</taxon>
        <taxon>Streptomyces</taxon>
    </lineage>
</organism>
<feature type="transmembrane region" description="Helical" evidence="2">
    <location>
        <begin position="450"/>
        <end position="472"/>
    </location>
</feature>
<evidence type="ECO:0000313" key="3">
    <source>
        <dbReference type="EMBL" id="MDI3386786.1"/>
    </source>
</evidence>
<feature type="transmembrane region" description="Helical" evidence="2">
    <location>
        <begin position="534"/>
        <end position="552"/>
    </location>
</feature>
<evidence type="ECO:0000313" key="4">
    <source>
        <dbReference type="Proteomes" id="UP001224661"/>
    </source>
</evidence>
<keyword evidence="2" id="KW-0812">Transmembrane</keyword>
<feature type="transmembrane region" description="Helical" evidence="2">
    <location>
        <begin position="682"/>
        <end position="699"/>
    </location>
</feature>
<feature type="compositionally biased region" description="Low complexity" evidence="1">
    <location>
        <begin position="70"/>
        <end position="83"/>
    </location>
</feature>
<feature type="transmembrane region" description="Helical" evidence="2">
    <location>
        <begin position="735"/>
        <end position="753"/>
    </location>
</feature>
<keyword evidence="4" id="KW-1185">Reference proteome</keyword>
<feature type="compositionally biased region" description="Pro residues" evidence="1">
    <location>
        <begin position="45"/>
        <end position="69"/>
    </location>
</feature>
<dbReference type="RefSeq" id="WP_282513019.1">
    <property type="nucleotide sequence ID" value="NZ_JASCIR010000007.1"/>
</dbReference>
<feature type="transmembrane region" description="Helical" evidence="2">
    <location>
        <begin position="150"/>
        <end position="170"/>
    </location>
</feature>
<sequence length="824" mass="83253">MSTFPPPAEELRILDHELGQLEARRTQLLTRRAWLVSVLAQQQPARPPLPARPPAPAGPPTAPPPPGTAPRPAAAAPQAWGPRPHAESSPPSVQNVLLVLGGLLLTVAALAFTLVSWGSMGIGGRSVVLGAVTLAALGVPVLLQRRGLAATAEAVAALGLVLTVLDAYALHRVAVPDADGAAYTAVASAVLAAVWTGYGLLLPKLHAPLPAAVVAAQLPLFFGAIAAEADAHALTVALLATVAADTALALLVKRMPVRCTAGGAAALLGVSALATATTLTWTASDPAEAARAGVLLLFAAAIALGAALRTPHARLSTACAAVAGLATVLAAGGFLRTAVPEEWTALAHLACGIALLTAVRSKLPQAVRRGLAGAAAAPLAVALLWAVPAALLSVAGLATWTERTWTGTPARVYPDGPTADGAAVPVTLLALAATAWAAHRLTRADDARRAWSTTAACAAPALLWSALSTLPLALGLPYAAALGTHTVLAVASLAAATALARAARPRLAWVLLACGLASAAGAALLSLATEPATFAVLGVVLAGCAAAAVLHADDTRRSVLACVATLWATGLSVAAPAALGLPPHRVALAVLVVPVATALLAARLRALHVAVPLEISGAGAAGLAVVLSGRHTPSLALTLALAGVIAAATALRPDRRPVSYAAGALFAAACWVRLAAWDVTAPEPYTLPVTVPALALGFLRRRRAPEASSWTAYGPGLAATLLPSLIAAWSDPHWLRPLLLGLAALTLTLLGAHHRLQAPLVLGGTVLALVAAHELAPYVVQVVGALPRWLPPALAGLLLLAVGATYEQRLRDARRLRDVLGRMH</sequence>
<feature type="transmembrane region" description="Helical" evidence="2">
    <location>
        <begin position="96"/>
        <end position="117"/>
    </location>
</feature>
<feature type="transmembrane region" description="Helical" evidence="2">
    <location>
        <begin position="760"/>
        <end position="783"/>
    </location>
</feature>
<feature type="transmembrane region" description="Helical" evidence="2">
    <location>
        <begin position="209"/>
        <end position="227"/>
    </location>
</feature>
<accession>A0ABT6RSY6</accession>
<dbReference type="InterPro" id="IPR058062">
    <property type="entry name" value="SCO7613_C"/>
</dbReference>